<keyword evidence="8" id="KW-1185">Reference proteome</keyword>
<dbReference type="InterPro" id="IPR000866">
    <property type="entry name" value="AhpC/TSA"/>
</dbReference>
<organism evidence="7 8">
    <name type="scientific">Pseudidiomarina piscicola</name>
    <dbReference type="NCBI Taxonomy" id="2614830"/>
    <lineage>
        <taxon>Bacteria</taxon>
        <taxon>Pseudomonadati</taxon>
        <taxon>Pseudomonadota</taxon>
        <taxon>Gammaproteobacteria</taxon>
        <taxon>Alteromonadales</taxon>
        <taxon>Idiomarinaceae</taxon>
        <taxon>Pseudidiomarina</taxon>
    </lineage>
</organism>
<dbReference type="InterPro" id="IPR013766">
    <property type="entry name" value="Thioredoxin_domain"/>
</dbReference>
<dbReference type="GO" id="GO:0015036">
    <property type="term" value="F:disulfide oxidoreductase activity"/>
    <property type="evidence" value="ECO:0007669"/>
    <property type="project" value="UniProtKB-ARBA"/>
</dbReference>
<evidence type="ECO:0000256" key="4">
    <source>
        <dbReference type="ARBA" id="ARBA00023284"/>
    </source>
</evidence>
<evidence type="ECO:0000259" key="6">
    <source>
        <dbReference type="PROSITE" id="PS51352"/>
    </source>
</evidence>
<dbReference type="EMBL" id="CADCXY010000001">
    <property type="protein sequence ID" value="CAB0150200.1"/>
    <property type="molecule type" value="Genomic_DNA"/>
</dbReference>
<keyword evidence="3" id="KW-1015">Disulfide bond</keyword>
<evidence type="ECO:0000256" key="2">
    <source>
        <dbReference type="ARBA" id="ARBA00022748"/>
    </source>
</evidence>
<evidence type="ECO:0000313" key="7">
    <source>
        <dbReference type="EMBL" id="CAB0150200.1"/>
    </source>
</evidence>
<evidence type="ECO:0000256" key="1">
    <source>
        <dbReference type="ARBA" id="ARBA00004196"/>
    </source>
</evidence>
<dbReference type="GO" id="GO:0017004">
    <property type="term" value="P:cytochrome complex assembly"/>
    <property type="evidence" value="ECO:0007669"/>
    <property type="project" value="UniProtKB-KW"/>
</dbReference>
<gene>
    <name evidence="7" type="primary">resA</name>
    <name evidence="7" type="ORF">PSI9734_00764</name>
</gene>
<dbReference type="InterPro" id="IPR036249">
    <property type="entry name" value="Thioredoxin-like_sf"/>
</dbReference>
<feature type="signal peptide" evidence="5">
    <location>
        <begin position="1"/>
        <end position="25"/>
    </location>
</feature>
<dbReference type="Pfam" id="PF00578">
    <property type="entry name" value="AhpC-TSA"/>
    <property type="match status" value="1"/>
</dbReference>
<keyword evidence="4" id="KW-0676">Redox-active center</keyword>
<dbReference type="GO" id="GO:0016209">
    <property type="term" value="F:antioxidant activity"/>
    <property type="evidence" value="ECO:0007669"/>
    <property type="project" value="InterPro"/>
</dbReference>
<accession>A0A6S6WK17</accession>
<dbReference type="SUPFAM" id="SSF52833">
    <property type="entry name" value="Thioredoxin-like"/>
    <property type="match status" value="1"/>
</dbReference>
<protein>
    <submittedName>
        <fullName evidence="7">Thiol-disulfide oxidoreductase ResA</fullName>
    </submittedName>
</protein>
<sequence length="152" mass="16824">MYCRFLSVAGAVLVAGLLTACSPSADFHTNQGEQYHWQDLEGDYVIVNYFAEWCAPCLRELPELNHFYQQHGHRAKLFGVSFDGLSNEQLAQLRDDHGIEFPLILNQPPAQLPFASPTMLPATYVVTPAGEVKGPLLGEQTEQSLLKAIGVH</sequence>
<feature type="chain" id="PRO_5028996783" evidence="5">
    <location>
        <begin position="26"/>
        <end position="152"/>
    </location>
</feature>
<dbReference type="AlphaFoldDB" id="A0A6S6WK17"/>
<dbReference type="InterPro" id="IPR017937">
    <property type="entry name" value="Thioredoxin_CS"/>
</dbReference>
<dbReference type="PROSITE" id="PS51352">
    <property type="entry name" value="THIOREDOXIN_2"/>
    <property type="match status" value="1"/>
</dbReference>
<dbReference type="GO" id="GO:0030313">
    <property type="term" value="C:cell envelope"/>
    <property type="evidence" value="ECO:0007669"/>
    <property type="project" value="UniProtKB-SubCell"/>
</dbReference>
<comment type="subcellular location">
    <subcellularLocation>
        <location evidence="1">Cell envelope</location>
    </subcellularLocation>
</comment>
<dbReference type="RefSeq" id="WP_173919765.1">
    <property type="nucleotide sequence ID" value="NZ_CADCXY010000001.1"/>
</dbReference>
<dbReference type="PROSITE" id="PS51257">
    <property type="entry name" value="PROKAR_LIPOPROTEIN"/>
    <property type="match status" value="1"/>
</dbReference>
<dbReference type="PANTHER" id="PTHR42852">
    <property type="entry name" value="THIOL:DISULFIDE INTERCHANGE PROTEIN DSBE"/>
    <property type="match status" value="1"/>
</dbReference>
<dbReference type="PANTHER" id="PTHR42852:SF6">
    <property type="entry name" value="THIOL:DISULFIDE INTERCHANGE PROTEIN DSBE"/>
    <property type="match status" value="1"/>
</dbReference>
<dbReference type="PROSITE" id="PS00194">
    <property type="entry name" value="THIOREDOXIN_1"/>
    <property type="match status" value="1"/>
</dbReference>
<dbReference type="Gene3D" id="3.40.30.10">
    <property type="entry name" value="Glutaredoxin"/>
    <property type="match status" value="1"/>
</dbReference>
<dbReference type="InterPro" id="IPR050553">
    <property type="entry name" value="Thioredoxin_ResA/DsbE_sf"/>
</dbReference>
<evidence type="ECO:0000256" key="5">
    <source>
        <dbReference type="SAM" id="SignalP"/>
    </source>
</evidence>
<keyword evidence="5" id="KW-0732">Signal</keyword>
<keyword evidence="2" id="KW-0201">Cytochrome c-type biogenesis</keyword>
<feature type="domain" description="Thioredoxin" evidence="6">
    <location>
        <begin position="16"/>
        <end position="152"/>
    </location>
</feature>
<name>A0A6S6WK17_9GAMM</name>
<dbReference type="CDD" id="cd02966">
    <property type="entry name" value="TlpA_like_family"/>
    <property type="match status" value="1"/>
</dbReference>
<evidence type="ECO:0000256" key="3">
    <source>
        <dbReference type="ARBA" id="ARBA00023157"/>
    </source>
</evidence>
<reference evidence="7 8" key="1">
    <citation type="submission" date="2020-02" db="EMBL/GenBank/DDBJ databases">
        <authorList>
            <person name="Rodrigo-Torres L."/>
            <person name="Arahal R. D."/>
            <person name="Lucena T."/>
        </authorList>
    </citation>
    <scope>NUCLEOTIDE SEQUENCE [LARGE SCALE GENOMIC DNA]</scope>
    <source>
        <strain evidence="7 8">CECT 9734</strain>
    </source>
</reference>
<evidence type="ECO:0000313" key="8">
    <source>
        <dbReference type="Proteomes" id="UP000481517"/>
    </source>
</evidence>
<dbReference type="Proteomes" id="UP000481517">
    <property type="component" value="Unassembled WGS sequence"/>
</dbReference>
<proteinExistence type="predicted"/>